<dbReference type="EMBL" id="CM032182">
    <property type="protein sequence ID" value="KAG7097209.1"/>
    <property type="molecule type" value="Genomic_DNA"/>
</dbReference>
<evidence type="ECO:0000313" key="2">
    <source>
        <dbReference type="Proteomes" id="UP001049176"/>
    </source>
</evidence>
<keyword evidence="2" id="KW-1185">Reference proteome</keyword>
<sequence length="449" mass="50848">MAFTAAKFQHQKPALGTRLPLLHMSVNNNQDSQETAHGSISQSAQLAREYNNPVGKIGRTHGVSVIQPSCFEDTQPPEKRQRLDGTRRNAVAEREAEIYVRHWEVVRYKVPPPQPERSLTENKAISAWLGTYLAERFISDKALRPFVCEIASRDLYDAFDFFQPEDPVIFLGLKYLEKLLRQFTIDLSGRSDADCAIVMVRAYLIAFSLAWKWLDDYVQPLHDWAGHIRLSRASISDLETLALSSLDWRLSITPPEWTTWLFMLQKQTTTMDSHLFNRKSMTVVIDLIGRSLKELLTLYTSDPYKPLPSPQTETLISVSASSRRVADALTAFQRLLTADIDAVTSKRATSFRQRACSLSVAQRGDRLEKLHLARASLSKRLDLETLPPNANRRCVSASLAMQMQLAEGVSEQASLQTSNLKRSVLDPVMNSKHLSIHQWRENVFSPSPV</sequence>
<name>A0A9P7UYW2_9AGAR</name>
<gene>
    <name evidence="1" type="ORF">E1B28_004580</name>
</gene>
<comment type="caution">
    <text evidence="1">The sequence shown here is derived from an EMBL/GenBank/DDBJ whole genome shotgun (WGS) entry which is preliminary data.</text>
</comment>
<reference evidence="1" key="1">
    <citation type="journal article" date="2021" name="Genome Biol. Evol.">
        <title>The assembled and annotated genome of the fairy-ring fungus Marasmius oreades.</title>
        <authorList>
            <person name="Hiltunen M."/>
            <person name="Ament-Velasquez S.L."/>
            <person name="Johannesson H."/>
        </authorList>
    </citation>
    <scope>NUCLEOTIDE SEQUENCE</scope>
    <source>
        <strain evidence="1">03SP1</strain>
    </source>
</reference>
<accession>A0A9P7UYW2</accession>
<organism evidence="1 2">
    <name type="scientific">Marasmius oreades</name>
    <name type="common">fairy-ring Marasmius</name>
    <dbReference type="NCBI Taxonomy" id="181124"/>
    <lineage>
        <taxon>Eukaryota</taxon>
        <taxon>Fungi</taxon>
        <taxon>Dikarya</taxon>
        <taxon>Basidiomycota</taxon>
        <taxon>Agaricomycotina</taxon>
        <taxon>Agaricomycetes</taxon>
        <taxon>Agaricomycetidae</taxon>
        <taxon>Agaricales</taxon>
        <taxon>Marasmiineae</taxon>
        <taxon>Marasmiaceae</taxon>
        <taxon>Marasmius</taxon>
    </lineage>
</organism>
<proteinExistence type="predicted"/>
<dbReference type="RefSeq" id="XP_043013679.1">
    <property type="nucleotide sequence ID" value="XM_043149077.1"/>
</dbReference>
<dbReference type="GeneID" id="66073656"/>
<dbReference type="OrthoDB" id="286814at2759"/>
<dbReference type="CDD" id="cd20557">
    <property type="entry name" value="CYCLIN_ScPCL1-like"/>
    <property type="match status" value="1"/>
</dbReference>
<dbReference type="AlphaFoldDB" id="A0A9P7UYW2"/>
<dbReference type="KEGG" id="more:E1B28_004580"/>
<evidence type="ECO:0000313" key="1">
    <source>
        <dbReference type="EMBL" id="KAG7097209.1"/>
    </source>
</evidence>
<dbReference type="Proteomes" id="UP001049176">
    <property type="component" value="Chromosome 2"/>
</dbReference>
<dbReference type="Gene3D" id="1.10.472.10">
    <property type="entry name" value="Cyclin-like"/>
    <property type="match status" value="1"/>
</dbReference>
<protein>
    <submittedName>
        <fullName evidence="1">Uncharacterized protein</fullName>
    </submittedName>
</protein>